<dbReference type="EMBL" id="JACDXX010000028">
    <property type="protein sequence ID" value="MCB5412080.1"/>
    <property type="molecule type" value="Genomic_DNA"/>
</dbReference>
<evidence type="ECO:0000313" key="2">
    <source>
        <dbReference type="EMBL" id="MCB5412080.1"/>
    </source>
</evidence>
<dbReference type="Proteomes" id="UP001198571">
    <property type="component" value="Unassembled WGS sequence"/>
</dbReference>
<feature type="region of interest" description="Disordered" evidence="1">
    <location>
        <begin position="83"/>
        <end position="107"/>
    </location>
</feature>
<sequence>MSKYRFYKPTYKPVSLQTLNRSYFLGQLACAEGRGAAPDLDPRMSEVLAATKIQHPELIDHIRAWSDGWHEASKLQAEIHVSERIPDFTQAPKPEPSPKPRRYRFPD</sequence>
<proteinExistence type="predicted"/>
<gene>
    <name evidence="2" type="ORF">H0485_19050</name>
</gene>
<keyword evidence="3" id="KW-1185">Reference proteome</keyword>
<evidence type="ECO:0000313" key="3">
    <source>
        <dbReference type="Proteomes" id="UP001198571"/>
    </source>
</evidence>
<comment type="caution">
    <text evidence="2">The sequence shown here is derived from an EMBL/GenBank/DDBJ whole genome shotgun (WGS) entry which is preliminary data.</text>
</comment>
<dbReference type="RefSeq" id="WP_226937508.1">
    <property type="nucleotide sequence ID" value="NZ_JACDXX010000028.1"/>
</dbReference>
<evidence type="ECO:0000256" key="1">
    <source>
        <dbReference type="SAM" id="MobiDB-lite"/>
    </source>
</evidence>
<organism evidence="2 3">
    <name type="scientific">Pseudogemmobacter faecipullorum</name>
    <dbReference type="NCBI Taxonomy" id="2755041"/>
    <lineage>
        <taxon>Bacteria</taxon>
        <taxon>Pseudomonadati</taxon>
        <taxon>Pseudomonadota</taxon>
        <taxon>Alphaproteobacteria</taxon>
        <taxon>Rhodobacterales</taxon>
        <taxon>Paracoccaceae</taxon>
        <taxon>Pseudogemmobacter</taxon>
    </lineage>
</organism>
<accession>A0ABS8CSF8</accession>
<name>A0ABS8CSF8_9RHOB</name>
<protein>
    <submittedName>
        <fullName evidence="2">Uncharacterized protein</fullName>
    </submittedName>
</protein>
<reference evidence="2 3" key="1">
    <citation type="submission" date="2020-07" db="EMBL/GenBank/DDBJ databases">
        <title>Pseudogemmobacter sp. nov., isolated from poultry manure in Taiwan.</title>
        <authorList>
            <person name="Lin S.-Y."/>
            <person name="Tang Y.-S."/>
            <person name="Young C.-C."/>
        </authorList>
    </citation>
    <scope>NUCLEOTIDE SEQUENCE [LARGE SCALE GENOMIC DNA]</scope>
    <source>
        <strain evidence="2 3">CC-YST710</strain>
    </source>
</reference>